<evidence type="ECO:0000256" key="7">
    <source>
        <dbReference type="PROSITE-ProRule" id="PRU01379"/>
    </source>
</evidence>
<dbReference type="Gene3D" id="3.40.630.10">
    <property type="entry name" value="Zn peptidases"/>
    <property type="match status" value="1"/>
</dbReference>
<evidence type="ECO:0000256" key="1">
    <source>
        <dbReference type="ARBA" id="ARBA00001947"/>
    </source>
</evidence>
<keyword evidence="9" id="KW-1185">Reference proteome</keyword>
<dbReference type="SMART" id="SM00631">
    <property type="entry name" value="Zn_pept"/>
    <property type="match status" value="1"/>
</dbReference>
<name>A0ABM4AZW0_VANTA</name>
<reference evidence="10" key="1">
    <citation type="submission" date="2025-08" db="UniProtKB">
        <authorList>
            <consortium name="RefSeq"/>
        </authorList>
    </citation>
    <scope>IDENTIFICATION</scope>
    <source>
        <tissue evidence="10">Whole body</tissue>
    </source>
</reference>
<organism evidence="9 10">
    <name type="scientific">Vanessa tameamea</name>
    <name type="common">Kamehameha butterfly</name>
    <dbReference type="NCBI Taxonomy" id="334116"/>
    <lineage>
        <taxon>Eukaryota</taxon>
        <taxon>Metazoa</taxon>
        <taxon>Ecdysozoa</taxon>
        <taxon>Arthropoda</taxon>
        <taxon>Hexapoda</taxon>
        <taxon>Insecta</taxon>
        <taxon>Pterygota</taxon>
        <taxon>Neoptera</taxon>
        <taxon>Endopterygota</taxon>
        <taxon>Lepidoptera</taxon>
        <taxon>Glossata</taxon>
        <taxon>Ditrysia</taxon>
        <taxon>Papilionoidea</taxon>
        <taxon>Nymphalidae</taxon>
        <taxon>Nymphalinae</taxon>
        <taxon>Vanessa</taxon>
    </lineage>
</organism>
<gene>
    <name evidence="10" type="primary">LOC135194803</name>
</gene>
<evidence type="ECO:0000256" key="4">
    <source>
        <dbReference type="ARBA" id="ARBA00022801"/>
    </source>
</evidence>
<protein>
    <submittedName>
        <fullName evidence="10">Carboxypeptidase O-like</fullName>
    </submittedName>
</protein>
<comment type="cofactor">
    <cofactor evidence="1">
        <name>Zn(2+)</name>
        <dbReference type="ChEBI" id="CHEBI:29105"/>
    </cofactor>
</comment>
<evidence type="ECO:0000259" key="8">
    <source>
        <dbReference type="PROSITE" id="PS52035"/>
    </source>
</evidence>
<keyword evidence="6" id="KW-0482">Metalloprotease</keyword>
<keyword evidence="3" id="KW-0645">Protease</keyword>
<comment type="caution">
    <text evidence="7">Lacks conserved residue(s) required for the propagation of feature annotation.</text>
</comment>
<evidence type="ECO:0000313" key="9">
    <source>
        <dbReference type="Proteomes" id="UP001652626"/>
    </source>
</evidence>
<dbReference type="SUPFAM" id="SSF53187">
    <property type="entry name" value="Zn-dependent exopeptidases"/>
    <property type="match status" value="1"/>
</dbReference>
<dbReference type="RefSeq" id="XP_064076843.1">
    <property type="nucleotide sequence ID" value="XM_064220773.1"/>
</dbReference>
<evidence type="ECO:0000256" key="2">
    <source>
        <dbReference type="ARBA" id="ARBA00005988"/>
    </source>
</evidence>
<evidence type="ECO:0000256" key="5">
    <source>
        <dbReference type="ARBA" id="ARBA00022833"/>
    </source>
</evidence>
<dbReference type="GeneID" id="135194803"/>
<feature type="domain" description="Peptidase M14" evidence="8">
    <location>
        <begin position="1"/>
        <end position="234"/>
    </location>
</feature>
<evidence type="ECO:0000313" key="10">
    <source>
        <dbReference type="RefSeq" id="XP_064076843.1"/>
    </source>
</evidence>
<dbReference type="Proteomes" id="UP001652626">
    <property type="component" value="Chromosome 5"/>
</dbReference>
<evidence type="ECO:0000256" key="6">
    <source>
        <dbReference type="ARBA" id="ARBA00023049"/>
    </source>
</evidence>
<dbReference type="PANTHER" id="PTHR11705:SF143">
    <property type="entry name" value="SLL0236 PROTEIN"/>
    <property type="match status" value="1"/>
</dbReference>
<keyword evidence="5" id="KW-0862">Zinc</keyword>
<sequence>MSSALILNLFSELINSTSSLNSLLSKFDFYLLPILNPDGFVFSKKQDRLWSKNRRDIYPQKKCHHGKFPIGVNIARNWFFEKSSKMIDEECNSIYVGHKTLSEEESQALSYVLNSLALDMIAFINVKGFGRYITVPYGHTTSLANNHDIMMEILRSTCSKVLENHNITYYVGTTSYYFYNFSGNMADWVKFKLNTPVVYTVYLEDENTVLPLPSQINPLKAQLFTILNESMFISQDIYGPLFNNEVNTFSFYIKHVYNIYMFNSVLNIYCMKTLSL</sequence>
<keyword evidence="4" id="KW-0378">Hydrolase</keyword>
<dbReference type="PANTHER" id="PTHR11705">
    <property type="entry name" value="PROTEASE FAMILY M14 CARBOXYPEPTIDASE A,B"/>
    <property type="match status" value="1"/>
</dbReference>
<dbReference type="InterPro" id="IPR000834">
    <property type="entry name" value="Peptidase_M14"/>
</dbReference>
<evidence type="ECO:0000256" key="3">
    <source>
        <dbReference type="ARBA" id="ARBA00022670"/>
    </source>
</evidence>
<dbReference type="PROSITE" id="PS52035">
    <property type="entry name" value="PEPTIDASE_M14"/>
    <property type="match status" value="1"/>
</dbReference>
<accession>A0ABM4AZW0</accession>
<dbReference type="Pfam" id="PF00246">
    <property type="entry name" value="Peptidase_M14"/>
    <property type="match status" value="1"/>
</dbReference>
<proteinExistence type="inferred from homology"/>
<comment type="similarity">
    <text evidence="2 7">Belongs to the peptidase M14 family.</text>
</comment>